<name>A0ABN2H5G4_9ACTN</name>
<accession>A0ABN2H5G4</accession>
<feature type="compositionally biased region" description="Polar residues" evidence="1">
    <location>
        <begin position="1"/>
        <end position="17"/>
    </location>
</feature>
<protein>
    <submittedName>
        <fullName evidence="2">Uncharacterized protein</fullName>
    </submittedName>
</protein>
<gene>
    <name evidence="2" type="ORF">GCM10009733_093610</name>
</gene>
<evidence type="ECO:0000313" key="3">
    <source>
        <dbReference type="Proteomes" id="UP001500064"/>
    </source>
</evidence>
<feature type="compositionally biased region" description="Polar residues" evidence="1">
    <location>
        <begin position="48"/>
        <end position="63"/>
    </location>
</feature>
<reference evidence="2 3" key="1">
    <citation type="journal article" date="2019" name="Int. J. Syst. Evol. Microbiol.">
        <title>The Global Catalogue of Microorganisms (GCM) 10K type strain sequencing project: providing services to taxonomists for standard genome sequencing and annotation.</title>
        <authorList>
            <consortium name="The Broad Institute Genomics Platform"/>
            <consortium name="The Broad Institute Genome Sequencing Center for Infectious Disease"/>
            <person name="Wu L."/>
            <person name="Ma J."/>
        </authorList>
    </citation>
    <scope>NUCLEOTIDE SEQUENCE [LARGE SCALE GENOMIC DNA]</scope>
    <source>
        <strain evidence="2 3">JCM 13929</strain>
    </source>
</reference>
<organism evidence="2 3">
    <name type="scientific">Nonomuraea maheshkhaliensis</name>
    <dbReference type="NCBI Taxonomy" id="419590"/>
    <lineage>
        <taxon>Bacteria</taxon>
        <taxon>Bacillati</taxon>
        <taxon>Actinomycetota</taxon>
        <taxon>Actinomycetes</taxon>
        <taxon>Streptosporangiales</taxon>
        <taxon>Streptosporangiaceae</taxon>
        <taxon>Nonomuraea</taxon>
    </lineage>
</organism>
<keyword evidence="3" id="KW-1185">Reference proteome</keyword>
<evidence type="ECO:0000256" key="1">
    <source>
        <dbReference type="SAM" id="MobiDB-lite"/>
    </source>
</evidence>
<dbReference type="EMBL" id="BAAAMU010000129">
    <property type="protein sequence ID" value="GAA1682316.1"/>
    <property type="molecule type" value="Genomic_DNA"/>
</dbReference>
<feature type="region of interest" description="Disordered" evidence="1">
    <location>
        <begin position="1"/>
        <end position="71"/>
    </location>
</feature>
<proteinExistence type="predicted"/>
<sequence>MIQPITSPKQIAPSTAITGPPSRRAVTATEGVAVLARRKDHRSRSHETPPTRQGRALTSQSRAPPSAGAVTCLPGAALTRREPCAVRLGP</sequence>
<dbReference type="Proteomes" id="UP001500064">
    <property type="component" value="Unassembled WGS sequence"/>
</dbReference>
<comment type="caution">
    <text evidence="2">The sequence shown here is derived from an EMBL/GenBank/DDBJ whole genome shotgun (WGS) entry which is preliminary data.</text>
</comment>
<evidence type="ECO:0000313" key="2">
    <source>
        <dbReference type="EMBL" id="GAA1682316.1"/>
    </source>
</evidence>